<proteinExistence type="inferred from homology"/>
<dbReference type="Proteomes" id="UP000001225">
    <property type="component" value="Chromosome"/>
</dbReference>
<dbReference type="SUPFAM" id="SSF110069">
    <property type="entry name" value="ApaG-like"/>
    <property type="match status" value="1"/>
</dbReference>
<reference evidence="5 6" key="1">
    <citation type="journal article" date="2008" name="BMC Genomics">
        <title>The missing link: Bordetella petrii is endowed with both the metabolic versatility of environmental bacteria and virulence traits of pathogenic Bordetellae.</title>
        <authorList>
            <person name="Gross R."/>
            <person name="Guzman C.A."/>
            <person name="Sebaihia M."/>
            <person name="Martins Dos Santos V.A."/>
            <person name="Pieper D.H."/>
            <person name="Koebnik R."/>
            <person name="Lechner M."/>
            <person name="Bartels D."/>
            <person name="Buhrmester J."/>
            <person name="Choudhuri J.V."/>
            <person name="Ebensen T."/>
            <person name="Gaigalat L."/>
            <person name="Herrmann S."/>
            <person name="Khachane A.N."/>
            <person name="Larisch C."/>
            <person name="Link S."/>
            <person name="Linke B."/>
            <person name="Meyer F."/>
            <person name="Mormann S."/>
            <person name="Nakunst D."/>
            <person name="Rueckert C."/>
            <person name="Schneiker-Bekel S."/>
            <person name="Schulze K."/>
            <person name="Vorhoelter F.J."/>
            <person name="Yevsa T."/>
            <person name="Engle J.T."/>
            <person name="Goldman W.E."/>
            <person name="Puehler A."/>
            <person name="Goebel U.B."/>
            <person name="Goesmann A."/>
            <person name="Bloecker H."/>
            <person name="Kaiser O."/>
            <person name="Martinez-Arias R."/>
        </authorList>
    </citation>
    <scope>NUCLEOTIDE SEQUENCE [LARGE SCALE GENOMIC DNA]</scope>
    <source>
        <strain evidence="6">ATCC BAA-461 / DSM 12804 / CCUG 43448 / CIP 107267 / Se-1111R</strain>
    </source>
</reference>
<dbReference type="PROSITE" id="PS51087">
    <property type="entry name" value="APAG"/>
    <property type="match status" value="1"/>
</dbReference>
<protein>
    <recommendedName>
        <fullName evidence="1 2">Protein ApaG</fullName>
    </recommendedName>
</protein>
<dbReference type="KEGG" id="bpt:Bpet0323"/>
<dbReference type="AlphaFoldDB" id="A9HY18"/>
<name>A9HY18_BORPD</name>
<dbReference type="Pfam" id="PF04379">
    <property type="entry name" value="DUF525"/>
    <property type="match status" value="1"/>
</dbReference>
<dbReference type="InterPro" id="IPR023065">
    <property type="entry name" value="Uncharacterised_ApaG"/>
</dbReference>
<evidence type="ECO:0000313" key="5">
    <source>
        <dbReference type="EMBL" id="CAP40655.1"/>
    </source>
</evidence>
<accession>A9HY18</accession>
<dbReference type="eggNOG" id="COG2967">
    <property type="taxonomic scope" value="Bacteria"/>
</dbReference>
<dbReference type="InterPro" id="IPR036767">
    <property type="entry name" value="ApaG_sf"/>
</dbReference>
<evidence type="ECO:0000256" key="2">
    <source>
        <dbReference type="HAMAP-Rule" id="MF_00791"/>
    </source>
</evidence>
<feature type="region of interest" description="Disordered" evidence="3">
    <location>
        <begin position="1"/>
        <end position="25"/>
    </location>
</feature>
<dbReference type="InterPro" id="IPR050718">
    <property type="entry name" value="ApaG-like"/>
</dbReference>
<gene>
    <name evidence="2" type="primary">apaG</name>
    <name evidence="5" type="ordered locus">Bpet0323</name>
</gene>
<dbReference type="Gene3D" id="2.60.40.1470">
    <property type="entry name" value="ApaG domain"/>
    <property type="match status" value="1"/>
</dbReference>
<dbReference type="STRING" id="94624.Bpet0323"/>
<sequence length="148" mass="16288">MPPGPALPAARHAAQPPSAHRERPLKPYDLTVTVVPRFVPEQSDPAEQQYVFAYTVRITNTGEHPAQVISRHWIITDGNQRVQEVRGLGVVGQQPLLAPGETFEYTSGCPLNTPVGTMRGTYHCVGENGIPFEVPITEFLLAMPRTLH</sequence>
<dbReference type="PANTHER" id="PTHR47191:SF2">
    <property type="entry name" value="OS05G0170800 PROTEIN"/>
    <property type="match status" value="1"/>
</dbReference>
<evidence type="ECO:0000256" key="1">
    <source>
        <dbReference type="ARBA" id="ARBA00017693"/>
    </source>
</evidence>
<evidence type="ECO:0000259" key="4">
    <source>
        <dbReference type="PROSITE" id="PS51087"/>
    </source>
</evidence>
<evidence type="ECO:0000313" key="6">
    <source>
        <dbReference type="Proteomes" id="UP000001225"/>
    </source>
</evidence>
<dbReference type="HAMAP" id="MF_00791">
    <property type="entry name" value="ApaG"/>
    <property type="match status" value="1"/>
</dbReference>
<dbReference type="NCBIfam" id="NF003967">
    <property type="entry name" value="PRK05461.1"/>
    <property type="match status" value="1"/>
</dbReference>
<evidence type="ECO:0000256" key="3">
    <source>
        <dbReference type="SAM" id="MobiDB-lite"/>
    </source>
</evidence>
<keyword evidence="6" id="KW-1185">Reference proteome</keyword>
<feature type="domain" description="ApaG" evidence="4">
    <location>
        <begin position="24"/>
        <end position="148"/>
    </location>
</feature>
<dbReference type="InterPro" id="IPR007474">
    <property type="entry name" value="ApaG_domain"/>
</dbReference>
<dbReference type="PANTHER" id="PTHR47191">
    <property type="entry name" value="OS05G0170800 PROTEIN"/>
    <property type="match status" value="1"/>
</dbReference>
<dbReference type="EMBL" id="AM902716">
    <property type="protein sequence ID" value="CAP40655.1"/>
    <property type="molecule type" value="Genomic_DNA"/>
</dbReference>
<organism evidence="5 6">
    <name type="scientific">Bordetella petrii (strain ATCC BAA-461 / DSM 12804 / CCUG 43448 / CIP 107267 / Se-1111R)</name>
    <dbReference type="NCBI Taxonomy" id="340100"/>
    <lineage>
        <taxon>Bacteria</taxon>
        <taxon>Pseudomonadati</taxon>
        <taxon>Pseudomonadota</taxon>
        <taxon>Betaproteobacteria</taxon>
        <taxon>Burkholderiales</taxon>
        <taxon>Alcaligenaceae</taxon>
        <taxon>Bordetella</taxon>
    </lineage>
</organism>